<evidence type="ECO:0000313" key="3">
    <source>
        <dbReference type="EMBL" id="ACL65394.1"/>
    </source>
</evidence>
<protein>
    <submittedName>
        <fullName evidence="3">Uncharacterized protein</fullName>
    </submittedName>
</protein>
<keyword evidence="1" id="KW-0175">Coiled coil</keyword>
<dbReference type="InterPro" id="IPR027417">
    <property type="entry name" value="P-loop_NTPase"/>
</dbReference>
<dbReference type="HOGENOM" id="CLU_445952_0_0_7"/>
<dbReference type="EMBL" id="CP001359">
    <property type="protein sequence ID" value="ACL65394.1"/>
    <property type="molecule type" value="Genomic_DNA"/>
</dbReference>
<feature type="transmembrane region" description="Helical" evidence="2">
    <location>
        <begin position="308"/>
        <end position="328"/>
    </location>
</feature>
<accession>B8J895</accession>
<dbReference type="AlphaFoldDB" id="B8J895"/>
<sequence length="612" mass="63498">MILLEFAAQGVRGVAPAGGRATLRPGYNVVSADGAALRRLLEALLHPDPRDGEALPRAPGGPAGAAVRAGLTLVGDDRVTYRLVRDFTAGAQLHRFDAERRAFSLVSQDLAEIAAALRAPIGVPPRARQGALLTIAAADLPSRRPSVAGAAAAIPQRAPLSPEQARRRREQLEGERVRARASEKVQQELDGLQARATELEVALRDGARLREALAAAGRARDELAPVAAARDALGDADAALTAYEKAAARRADAAARVQAERAGIEEAEASGAPLPFWRAPPFWAGAGAGALLAAAGVAGAAAATGMRYLALLDIPAFGWAAWVALRWVSAQEAWERIARRRRVVDDWQAKVEAQFERDGAAVRGALAALGLARPTELREVLGKLAEAEAAVTGARTRLEAWEATPGARGAAAEKARLDEQQAALEARLASEAGGFVRDVRSIEAELQRLEAEATAPAPAAPAPVVAAPGAAEPLRELLQRAAAELGGSAAAAGRGVAEKAGQVLAGLTSQRLGGVQVDDRGGLHVLVAGRPAAAISLPPADRDLVFLAMKLAFLEQGLAGGRRVGLVDDAFQGLSDGARRFAARLLKQAARAGQVVHATADLAFREAADHGA</sequence>
<dbReference type="Gene3D" id="3.40.50.300">
    <property type="entry name" value="P-loop containing nucleotide triphosphate hydrolases"/>
    <property type="match status" value="1"/>
</dbReference>
<name>B8J895_ANAD2</name>
<proteinExistence type="predicted"/>
<keyword evidence="2" id="KW-0472">Membrane</keyword>
<dbReference type="RefSeq" id="WP_012633259.1">
    <property type="nucleotide sequence ID" value="NC_011891.1"/>
</dbReference>
<evidence type="ECO:0000256" key="1">
    <source>
        <dbReference type="SAM" id="Coils"/>
    </source>
</evidence>
<reference evidence="3" key="1">
    <citation type="submission" date="2009-01" db="EMBL/GenBank/DDBJ databases">
        <title>Complete sequence of Anaeromyxobacter dehalogenans 2CP-1.</title>
        <authorList>
            <consortium name="US DOE Joint Genome Institute"/>
            <person name="Lucas S."/>
            <person name="Copeland A."/>
            <person name="Lapidus A."/>
            <person name="Glavina del Rio T."/>
            <person name="Dalin E."/>
            <person name="Tice H."/>
            <person name="Bruce D."/>
            <person name="Goodwin L."/>
            <person name="Pitluck S."/>
            <person name="Saunders E."/>
            <person name="Brettin T."/>
            <person name="Detter J.C."/>
            <person name="Han C."/>
            <person name="Larimer F."/>
            <person name="Land M."/>
            <person name="Hauser L."/>
            <person name="Kyrpides N."/>
            <person name="Ovchinnikova G."/>
            <person name="Beliaev A.S."/>
            <person name="Richardson P."/>
        </authorList>
    </citation>
    <scope>NUCLEOTIDE SEQUENCE</scope>
    <source>
        <strain evidence="3">2CP-1</strain>
    </source>
</reference>
<dbReference type="KEGG" id="acp:A2cp1_2053"/>
<gene>
    <name evidence="3" type="ordered locus">A2cp1_2053</name>
</gene>
<dbReference type="Proteomes" id="UP000007089">
    <property type="component" value="Chromosome"/>
</dbReference>
<organism evidence="3 4">
    <name type="scientific">Anaeromyxobacter dehalogenans (strain ATCC BAA-258 / DSM 21875 / 2CP-1)</name>
    <dbReference type="NCBI Taxonomy" id="455488"/>
    <lineage>
        <taxon>Bacteria</taxon>
        <taxon>Pseudomonadati</taxon>
        <taxon>Myxococcota</taxon>
        <taxon>Myxococcia</taxon>
        <taxon>Myxococcales</taxon>
        <taxon>Cystobacterineae</taxon>
        <taxon>Anaeromyxobacteraceae</taxon>
        <taxon>Anaeromyxobacter</taxon>
    </lineage>
</organism>
<evidence type="ECO:0000313" key="4">
    <source>
        <dbReference type="Proteomes" id="UP000007089"/>
    </source>
</evidence>
<evidence type="ECO:0000256" key="2">
    <source>
        <dbReference type="SAM" id="Phobius"/>
    </source>
</evidence>
<keyword evidence="2" id="KW-1133">Transmembrane helix</keyword>
<feature type="transmembrane region" description="Helical" evidence="2">
    <location>
        <begin position="282"/>
        <end position="301"/>
    </location>
</feature>
<keyword evidence="4" id="KW-1185">Reference proteome</keyword>
<keyword evidence="2" id="KW-0812">Transmembrane</keyword>
<feature type="coiled-coil region" evidence="1">
    <location>
        <begin position="384"/>
        <end position="452"/>
    </location>
</feature>